<dbReference type="Pfam" id="PF12804">
    <property type="entry name" value="NTP_transf_3"/>
    <property type="match status" value="1"/>
</dbReference>
<dbReference type="GO" id="GO:0016779">
    <property type="term" value="F:nucleotidyltransferase activity"/>
    <property type="evidence" value="ECO:0007669"/>
    <property type="project" value="UniProtKB-KW"/>
</dbReference>
<keyword evidence="5" id="KW-1185">Reference proteome</keyword>
<dbReference type="InterPro" id="IPR029044">
    <property type="entry name" value="Nucleotide-diphossugar_trans"/>
</dbReference>
<dbReference type="AlphaFoldDB" id="A0A2K4ZG75"/>
<dbReference type="PANTHER" id="PTHR43584:SF5">
    <property type="entry name" value="PROTEIN LICC"/>
    <property type="match status" value="1"/>
</dbReference>
<evidence type="ECO:0000256" key="2">
    <source>
        <dbReference type="ARBA" id="ARBA00022695"/>
    </source>
</evidence>
<dbReference type="EMBL" id="OFSM01000010">
    <property type="protein sequence ID" value="SOY29470.1"/>
    <property type="molecule type" value="Genomic_DNA"/>
</dbReference>
<proteinExistence type="predicted"/>
<dbReference type="SUPFAM" id="SSF53448">
    <property type="entry name" value="Nucleotide-diphospho-sugar transferases"/>
    <property type="match status" value="1"/>
</dbReference>
<evidence type="ECO:0000259" key="3">
    <source>
        <dbReference type="Pfam" id="PF12804"/>
    </source>
</evidence>
<protein>
    <submittedName>
        <fullName evidence="4">Bifunctional IPC transferase and DIPP synthase</fullName>
    </submittedName>
</protein>
<evidence type="ECO:0000313" key="4">
    <source>
        <dbReference type="EMBL" id="SOY29470.1"/>
    </source>
</evidence>
<dbReference type="PANTHER" id="PTHR43584">
    <property type="entry name" value="NUCLEOTIDYL TRANSFERASE"/>
    <property type="match status" value="1"/>
</dbReference>
<evidence type="ECO:0000256" key="1">
    <source>
        <dbReference type="ARBA" id="ARBA00022679"/>
    </source>
</evidence>
<name>A0A2K4ZG75_9FIRM</name>
<keyword evidence="1 4" id="KW-0808">Transferase</keyword>
<reference evidence="4 5" key="1">
    <citation type="submission" date="2018-01" db="EMBL/GenBank/DDBJ databases">
        <authorList>
            <person name="Gaut B.S."/>
            <person name="Morton B.R."/>
            <person name="Clegg M.T."/>
            <person name="Duvall M.R."/>
        </authorList>
    </citation>
    <scope>NUCLEOTIDE SEQUENCE [LARGE SCALE GENOMIC DNA]</scope>
    <source>
        <strain evidence="4">GP69</strain>
    </source>
</reference>
<organism evidence="4 5">
    <name type="scientific">Acetatifactor muris</name>
    <dbReference type="NCBI Taxonomy" id="879566"/>
    <lineage>
        <taxon>Bacteria</taxon>
        <taxon>Bacillati</taxon>
        <taxon>Bacillota</taxon>
        <taxon>Clostridia</taxon>
        <taxon>Lachnospirales</taxon>
        <taxon>Lachnospiraceae</taxon>
        <taxon>Acetatifactor</taxon>
    </lineage>
</organism>
<feature type="domain" description="MobA-like NTP transferase" evidence="3">
    <location>
        <begin position="8"/>
        <end position="98"/>
    </location>
</feature>
<dbReference type="InterPro" id="IPR025877">
    <property type="entry name" value="MobA-like_NTP_Trfase"/>
</dbReference>
<keyword evidence="2" id="KW-0548">Nucleotidyltransferase</keyword>
<dbReference type="Proteomes" id="UP000236311">
    <property type="component" value="Unassembled WGS sequence"/>
</dbReference>
<dbReference type="InterPro" id="IPR050065">
    <property type="entry name" value="GlmU-like"/>
</dbReference>
<gene>
    <name evidence="4" type="primary">spsI_2</name>
    <name evidence="4" type="ORF">AMURIS_02191</name>
</gene>
<dbReference type="Gene3D" id="3.90.550.10">
    <property type="entry name" value="Spore Coat Polysaccharide Biosynthesis Protein SpsA, Chain A"/>
    <property type="match status" value="1"/>
</dbReference>
<dbReference type="CDD" id="cd02523">
    <property type="entry name" value="PC_cytidylyltransferase"/>
    <property type="match status" value="1"/>
</dbReference>
<dbReference type="OrthoDB" id="9803871at2"/>
<dbReference type="RefSeq" id="WP_103239576.1">
    <property type="nucleotide sequence ID" value="NZ_JANJZD010000001.1"/>
</dbReference>
<evidence type="ECO:0000313" key="5">
    <source>
        <dbReference type="Proteomes" id="UP000236311"/>
    </source>
</evidence>
<sequence length="290" mass="33862">MGYKVDNAVIMAAGTSSRFAPLSYEMPKALIKVKGEILIERQIRQLREAGIHEIVVVTGYRKEQLEYLRDRFGVILVENPDYMMRNNNASIYAVRDYLRNTYICSSDNYFTENPFEAEVEEAYYAAVYAEGQTSEWCMEEDADGYISKVTVGGMDSWYMLGHAFWSEMFSSKFLSVLTSVYDLPETVDMLWERIFMEHLDKLKMKIRKYPDNKIFEFDTLDELRDFDDSYLENTCSGILKMVSSMLECREKDIINVQAYKSFDNAAAGFRFEVAGTFYEYDYVTEKVRQM</sequence>
<accession>A0A2K4ZG75</accession>